<dbReference type="EMBL" id="LIAE01009792">
    <property type="protein sequence ID" value="PAV68221.1"/>
    <property type="molecule type" value="Genomic_DNA"/>
</dbReference>
<dbReference type="Proteomes" id="UP000218231">
    <property type="component" value="Unassembled WGS sequence"/>
</dbReference>
<dbReference type="GO" id="GO:0072594">
    <property type="term" value="P:establishment of protein localization to organelle"/>
    <property type="evidence" value="ECO:0007669"/>
    <property type="project" value="TreeGrafter"/>
</dbReference>
<evidence type="ECO:0000313" key="9">
    <source>
        <dbReference type="Proteomes" id="UP000218231"/>
    </source>
</evidence>
<dbReference type="PRINTS" id="PR00336">
    <property type="entry name" value="LYSASSOCTDMP"/>
</dbReference>
<feature type="region of interest" description="Disordered" evidence="6">
    <location>
        <begin position="1"/>
        <end position="24"/>
    </location>
</feature>
<dbReference type="PANTHER" id="PTHR11506">
    <property type="entry name" value="LYSOSOME-ASSOCIATED MEMBRANE GLYCOPROTEIN"/>
    <property type="match status" value="1"/>
</dbReference>
<proteinExistence type="predicted"/>
<dbReference type="InterPro" id="IPR002000">
    <property type="entry name" value="Lysosome-assoc_membr_glycop"/>
</dbReference>
<dbReference type="GO" id="GO:0005886">
    <property type="term" value="C:plasma membrane"/>
    <property type="evidence" value="ECO:0007669"/>
    <property type="project" value="TreeGrafter"/>
</dbReference>
<evidence type="ECO:0000256" key="1">
    <source>
        <dbReference type="ARBA" id="ARBA00022692"/>
    </source>
</evidence>
<evidence type="ECO:0000313" key="8">
    <source>
        <dbReference type="EMBL" id="PAV68221.1"/>
    </source>
</evidence>
<keyword evidence="3 7" id="KW-1133">Transmembrane helix</keyword>
<comment type="caution">
    <text evidence="8">The sequence shown here is derived from an EMBL/GenBank/DDBJ whole genome shotgun (WGS) entry which is preliminary data.</text>
</comment>
<feature type="transmembrane region" description="Helical" evidence="7">
    <location>
        <begin position="30"/>
        <end position="50"/>
    </location>
</feature>
<keyword evidence="9" id="KW-1185">Reference proteome</keyword>
<evidence type="ECO:0000256" key="5">
    <source>
        <dbReference type="ARBA" id="ARBA00023180"/>
    </source>
</evidence>
<protein>
    <submittedName>
        <fullName evidence="8">Uncharacterized protein</fullName>
    </submittedName>
</protein>
<evidence type="ECO:0000256" key="7">
    <source>
        <dbReference type="SAM" id="Phobius"/>
    </source>
</evidence>
<gene>
    <name evidence="8" type="ORF">WR25_12682</name>
</gene>
<dbReference type="AlphaFoldDB" id="A0A2A2K2T5"/>
<name>A0A2A2K2T5_9BILA</name>
<dbReference type="STRING" id="2018661.A0A2A2K2T5"/>
<dbReference type="GO" id="GO:0005765">
    <property type="term" value="C:lysosomal membrane"/>
    <property type="evidence" value="ECO:0007669"/>
    <property type="project" value="TreeGrafter"/>
</dbReference>
<accession>A0A2A2K2T5</accession>
<keyword evidence="4 7" id="KW-0472">Membrane</keyword>
<organism evidence="8 9">
    <name type="scientific">Diploscapter pachys</name>
    <dbReference type="NCBI Taxonomy" id="2018661"/>
    <lineage>
        <taxon>Eukaryota</taxon>
        <taxon>Metazoa</taxon>
        <taxon>Ecdysozoa</taxon>
        <taxon>Nematoda</taxon>
        <taxon>Chromadorea</taxon>
        <taxon>Rhabditida</taxon>
        <taxon>Rhabditina</taxon>
        <taxon>Rhabditomorpha</taxon>
        <taxon>Rhabditoidea</taxon>
        <taxon>Rhabditidae</taxon>
        <taxon>Diploscapter</taxon>
    </lineage>
</organism>
<feature type="compositionally biased region" description="Basic and acidic residues" evidence="6">
    <location>
        <begin position="13"/>
        <end position="24"/>
    </location>
</feature>
<evidence type="ECO:0000256" key="4">
    <source>
        <dbReference type="ARBA" id="ARBA00023136"/>
    </source>
</evidence>
<feature type="region of interest" description="Disordered" evidence="6">
    <location>
        <begin position="65"/>
        <end position="104"/>
    </location>
</feature>
<dbReference type="GO" id="GO:0031902">
    <property type="term" value="C:late endosome membrane"/>
    <property type="evidence" value="ECO:0007669"/>
    <property type="project" value="TreeGrafter"/>
</dbReference>
<reference evidence="8 9" key="1">
    <citation type="journal article" date="2017" name="Curr. Biol.">
        <title>Genome architecture and evolution of a unichromosomal asexual nematode.</title>
        <authorList>
            <person name="Fradin H."/>
            <person name="Zegar C."/>
            <person name="Gutwein M."/>
            <person name="Lucas J."/>
            <person name="Kovtun M."/>
            <person name="Corcoran D."/>
            <person name="Baugh L.R."/>
            <person name="Kiontke K."/>
            <person name="Gunsalus K."/>
            <person name="Fitch D.H."/>
            <person name="Piano F."/>
        </authorList>
    </citation>
    <scope>NUCLEOTIDE SEQUENCE [LARGE SCALE GENOMIC DNA]</scope>
    <source>
        <strain evidence="8">PF1309</strain>
    </source>
</reference>
<keyword evidence="5" id="KW-0325">Glycoprotein</keyword>
<dbReference type="PANTHER" id="PTHR11506:SF42">
    <property type="entry name" value="LYSOSOME-ASSOCIATED MEMBRANE GLYCOPROTEIN 5"/>
    <property type="match status" value="1"/>
</dbReference>
<dbReference type="OrthoDB" id="6232933at2759"/>
<evidence type="ECO:0000256" key="6">
    <source>
        <dbReference type="SAM" id="MobiDB-lite"/>
    </source>
</evidence>
<keyword evidence="2" id="KW-0732">Signal</keyword>
<evidence type="ECO:0000256" key="3">
    <source>
        <dbReference type="ARBA" id="ARBA00022989"/>
    </source>
</evidence>
<keyword evidence="1 7" id="KW-0812">Transmembrane</keyword>
<evidence type="ECO:0000256" key="2">
    <source>
        <dbReference type="ARBA" id="ARBA00022729"/>
    </source>
</evidence>
<sequence length="104" mass="11606">MQAYKTTAGANFDQRETCPTDQHTTDKVPIIVGGVLAGLILLTLVLYLIYRAMLPPETLHLIAESSSMKEDDSVEESEDRLNSDDEEQRHGAHRNHIATISIEE</sequence>
<feature type="compositionally biased region" description="Basic and acidic residues" evidence="6">
    <location>
        <begin position="79"/>
        <end position="90"/>
    </location>
</feature>